<keyword evidence="9" id="KW-1185">Reference proteome</keyword>
<feature type="domain" description="Metallo-beta-lactamase" evidence="7">
    <location>
        <begin position="25"/>
        <end position="221"/>
    </location>
</feature>
<dbReference type="InterPro" id="IPR055132">
    <property type="entry name" value="RNase_J_b_CASP"/>
</dbReference>
<proteinExistence type="predicted"/>
<evidence type="ECO:0000256" key="4">
    <source>
        <dbReference type="ARBA" id="ARBA00022833"/>
    </source>
</evidence>
<keyword evidence="1" id="KW-0540">Nuclease</keyword>
<dbReference type="eggNOG" id="COG0595">
    <property type="taxonomic scope" value="Bacteria"/>
</dbReference>
<dbReference type="GO" id="GO:0004527">
    <property type="term" value="F:exonuclease activity"/>
    <property type="evidence" value="ECO:0007669"/>
    <property type="project" value="UniProtKB-KW"/>
</dbReference>
<dbReference type="SUPFAM" id="SSF56281">
    <property type="entry name" value="Metallo-hydrolase/oxidoreductase"/>
    <property type="match status" value="1"/>
</dbReference>
<evidence type="ECO:0000256" key="1">
    <source>
        <dbReference type="ARBA" id="ARBA00022722"/>
    </source>
</evidence>
<accession>A0A059DXA3</accession>
<dbReference type="InterPro" id="IPR011108">
    <property type="entry name" value="RMMBL"/>
</dbReference>
<evidence type="ECO:0000259" key="7">
    <source>
        <dbReference type="SMART" id="SM00849"/>
    </source>
</evidence>
<organism evidence="8 9">
    <name type="scientific">Hyphomonas atlantica</name>
    <dbReference type="NCBI Taxonomy" id="1280948"/>
    <lineage>
        <taxon>Bacteria</taxon>
        <taxon>Pseudomonadati</taxon>
        <taxon>Pseudomonadota</taxon>
        <taxon>Alphaproteobacteria</taxon>
        <taxon>Hyphomonadales</taxon>
        <taxon>Hyphomonadaceae</taxon>
        <taxon>Hyphomonas</taxon>
    </lineage>
</organism>
<sequence>MADTIGVEDELVFLPLGGCDEIGMNLNAYGYGPAHDRRWIIADLGVTFGSLETPGVDLICADPEYLIGEQIDAIFLTHAHEDHIGAVGLLYPRLQTNAPIYATPFTAELVRSKMVERGVDPSWLKPVALGGTVTAGPFEVTYVTLTHSIPEPNALAIKTPLGTVLHTGDWKIDPDPQIGETTDVEGLTALGDEGVLAMVCDSTNVFEEGESGSEESVKQGLIDLISEQKQAVAVTTFASNVARVKSIVEAAEAAGRAVCLVGRSMHRITDAAKSVGILPNTMEFVDESDASQIPAEHILYLCTGSQGEARAALTRIARRDHRNVTFHEGDTVIFSSRQIPGNEKGIFELQNALAGQGVRVITPRMVPYPIHVSGHPCRDELRRMYGWVRPKVSVPVHGERRHIMEHATFAKSLQVPNAVTPRNGSLVRLAPGKAEITNLVPSGRLFLDGDRLVPEGAQGIDERRKLSFSGILFATMTLDDSGDVLDGPVVIAKGLSESDGRIADESIEPLEIAAEDAIGRMKKRDRMDDDAVERAVGRALRKACLNTFGHRPIIEVIVLRS</sequence>
<keyword evidence="2" id="KW-0479">Metal-binding</keyword>
<dbReference type="PANTHER" id="PTHR43694:SF1">
    <property type="entry name" value="RIBONUCLEASE J"/>
    <property type="match status" value="1"/>
</dbReference>
<evidence type="ECO:0000256" key="3">
    <source>
        <dbReference type="ARBA" id="ARBA00022801"/>
    </source>
</evidence>
<dbReference type="Gene3D" id="3.10.20.580">
    <property type="match status" value="1"/>
</dbReference>
<dbReference type="Gene3D" id="3.60.15.10">
    <property type="entry name" value="Ribonuclease Z/Hydroxyacylglutathione hydrolase-like"/>
    <property type="match status" value="1"/>
</dbReference>
<keyword evidence="4" id="KW-0862">Zinc</keyword>
<dbReference type="AlphaFoldDB" id="A0A059DXA3"/>
<dbReference type="InterPro" id="IPR042173">
    <property type="entry name" value="RNase_J_2"/>
</dbReference>
<evidence type="ECO:0000256" key="6">
    <source>
        <dbReference type="ARBA" id="ARBA00022884"/>
    </source>
</evidence>
<dbReference type="OrthoDB" id="9770211at2"/>
<keyword evidence="6" id="KW-0694">RNA-binding</keyword>
<evidence type="ECO:0000313" key="8">
    <source>
        <dbReference type="EMBL" id="KCZ57978.1"/>
    </source>
</evidence>
<dbReference type="PANTHER" id="PTHR43694">
    <property type="entry name" value="RIBONUCLEASE J"/>
    <property type="match status" value="1"/>
</dbReference>
<dbReference type="RefSeq" id="WP_155842006.1">
    <property type="nucleotide sequence ID" value="NZ_AWFH01000062.1"/>
</dbReference>
<name>A0A059DXA3_9PROT</name>
<dbReference type="GO" id="GO:0046872">
    <property type="term" value="F:metal ion binding"/>
    <property type="evidence" value="ECO:0007669"/>
    <property type="project" value="UniProtKB-KW"/>
</dbReference>
<dbReference type="Pfam" id="PF22505">
    <property type="entry name" value="RNase_J_b_CASP"/>
    <property type="match status" value="1"/>
</dbReference>
<gene>
    <name evidence="8" type="ORF">HY36_10735</name>
</gene>
<dbReference type="InterPro" id="IPR036866">
    <property type="entry name" value="RibonucZ/Hydroxyglut_hydro"/>
</dbReference>
<reference evidence="8 9" key="1">
    <citation type="journal article" date="2014" name="Antonie Van Leeuwenhoek">
        <title>Hyphomonas beringensis sp. nov. and Hyphomonas chukchiensis sp. nov., isolated from surface seawater of the Bering Sea and Chukchi Sea.</title>
        <authorList>
            <person name="Li C."/>
            <person name="Lai Q."/>
            <person name="Li G."/>
            <person name="Dong C."/>
            <person name="Wang J."/>
            <person name="Liao Y."/>
            <person name="Shao Z."/>
        </authorList>
    </citation>
    <scope>NUCLEOTIDE SEQUENCE [LARGE SCALE GENOMIC DNA]</scope>
    <source>
        <strain evidence="8 9">22II1-22F38</strain>
    </source>
</reference>
<evidence type="ECO:0000256" key="2">
    <source>
        <dbReference type="ARBA" id="ARBA00022723"/>
    </source>
</evidence>
<dbReference type="Proteomes" id="UP000024547">
    <property type="component" value="Unassembled WGS sequence"/>
</dbReference>
<dbReference type="PATRIC" id="fig|1280948.3.peg.3269"/>
<comment type="caution">
    <text evidence="8">The sequence shown here is derived from an EMBL/GenBank/DDBJ whole genome shotgun (WGS) entry which is preliminary data.</text>
</comment>
<dbReference type="Pfam" id="PF07521">
    <property type="entry name" value="RMMBL"/>
    <property type="match status" value="1"/>
</dbReference>
<dbReference type="EMBL" id="AWFH01000062">
    <property type="protein sequence ID" value="KCZ57978.1"/>
    <property type="molecule type" value="Genomic_DNA"/>
</dbReference>
<evidence type="ECO:0000256" key="5">
    <source>
        <dbReference type="ARBA" id="ARBA00022839"/>
    </source>
</evidence>
<dbReference type="InterPro" id="IPR001279">
    <property type="entry name" value="Metallo-B-lactamas"/>
</dbReference>
<dbReference type="Pfam" id="PF12706">
    <property type="entry name" value="Lactamase_B_2"/>
    <property type="match status" value="1"/>
</dbReference>
<dbReference type="STRING" id="1280948.HY36_10735"/>
<dbReference type="InterPro" id="IPR041636">
    <property type="entry name" value="RNase_J_C"/>
</dbReference>
<keyword evidence="3" id="KW-0378">Hydrolase</keyword>
<keyword evidence="5" id="KW-0269">Exonuclease</keyword>
<protein>
    <submittedName>
        <fullName evidence="8">Beta-lactamase</fullName>
    </submittedName>
</protein>
<dbReference type="CDD" id="cd07714">
    <property type="entry name" value="RNaseJ_MBL-fold"/>
    <property type="match status" value="1"/>
</dbReference>
<dbReference type="SMART" id="SM00849">
    <property type="entry name" value="Lactamase_B"/>
    <property type="match status" value="1"/>
</dbReference>
<dbReference type="Pfam" id="PF17770">
    <property type="entry name" value="RNase_J_C"/>
    <property type="match status" value="1"/>
</dbReference>
<dbReference type="GO" id="GO:0003723">
    <property type="term" value="F:RNA binding"/>
    <property type="evidence" value="ECO:0007669"/>
    <property type="project" value="UniProtKB-KW"/>
</dbReference>
<evidence type="ECO:0000313" key="9">
    <source>
        <dbReference type="Proteomes" id="UP000024547"/>
    </source>
</evidence>
<dbReference type="Gene3D" id="3.40.50.10710">
    <property type="entry name" value="Metallo-hydrolase/oxidoreductase"/>
    <property type="match status" value="1"/>
</dbReference>